<dbReference type="Proteomes" id="UP000246077">
    <property type="component" value="Unassembled WGS sequence"/>
</dbReference>
<comment type="caution">
    <text evidence="6">The sequence shown here is derived from an EMBL/GenBank/DDBJ whole genome shotgun (WGS) entry which is preliminary data.</text>
</comment>
<dbReference type="GO" id="GO:0020037">
    <property type="term" value="F:heme binding"/>
    <property type="evidence" value="ECO:0007669"/>
    <property type="project" value="InterPro"/>
</dbReference>
<dbReference type="EMBL" id="QGLF01000007">
    <property type="protein sequence ID" value="PWR17970.1"/>
    <property type="molecule type" value="Genomic_DNA"/>
</dbReference>
<reference evidence="7" key="1">
    <citation type="submission" date="2018-05" db="EMBL/GenBank/DDBJ databases">
        <title>Zavarzinia sp. HR-AS.</title>
        <authorList>
            <person name="Lee Y."/>
            <person name="Jeon C.O."/>
        </authorList>
    </citation>
    <scope>NUCLEOTIDE SEQUENCE [LARGE SCALE GENOMIC DNA]</scope>
    <source>
        <strain evidence="7">DSM 1231</strain>
    </source>
</reference>
<name>A0A317DVH2_9PROT</name>
<dbReference type="InterPro" id="IPR010538">
    <property type="entry name" value="DHOR"/>
</dbReference>
<dbReference type="InterPro" id="IPR009056">
    <property type="entry name" value="Cyt_c-like_dom"/>
</dbReference>
<dbReference type="PROSITE" id="PS51007">
    <property type="entry name" value="CYTC"/>
    <property type="match status" value="1"/>
</dbReference>
<evidence type="ECO:0000313" key="7">
    <source>
        <dbReference type="Proteomes" id="UP000246077"/>
    </source>
</evidence>
<sequence>MSRLIGFGRLPRPFGLAVLLAVAALILAARPPFARALFEPGEERPGGAATALKARDSRAFTHPSAGMSLDRRLDFGLGDALFRKRWASSPSSTTASDGLGPLFNARACESCHRRDGRGQVPDPGAPAVSLVLRLGLPGGGAEPTYGHQLQNAAIQGFRPEGRLTLAYDEVPVALAGGEVASLRRPAYGVADLAQGPLAPDVQVSARIAPPMIGLGLLEAIPAADIVARADPDDADGDGISGRAQRLGPEARLGRFGWKAAQPDIAAQAADAFATDIGLSTPLIRRSRGDCTERQPACLAAPAGDDPAEGVEVTARMFDLTVFYARHLAVPARPAARDPEVLAGKALFLAAGCSACHVPAWVTGRDGVDPELAGQRIYPYTDLLLHDMGPGLADGKAEGEAAGAEWRTPPLWGIGLTAEVGGRTEFLHDGRARNLIEAILWHGGEAERARDAVIALSPAERARLITFLQSL</sequence>
<dbReference type="OrthoDB" id="9805202at2"/>
<protein>
    <submittedName>
        <fullName evidence="6">Thiol oxidoreductase</fullName>
    </submittedName>
</protein>
<gene>
    <name evidence="6" type="ORF">DKG75_20735</name>
</gene>
<evidence type="ECO:0000259" key="5">
    <source>
        <dbReference type="PROSITE" id="PS51007"/>
    </source>
</evidence>
<keyword evidence="1 4" id="KW-0349">Heme</keyword>
<dbReference type="InterPro" id="IPR051395">
    <property type="entry name" value="Cytochrome_c_Peroxidase/MauG"/>
</dbReference>
<dbReference type="SUPFAM" id="SSF46626">
    <property type="entry name" value="Cytochrome c"/>
    <property type="match status" value="1"/>
</dbReference>
<dbReference type="Gene3D" id="1.10.760.10">
    <property type="entry name" value="Cytochrome c-like domain"/>
    <property type="match status" value="1"/>
</dbReference>
<evidence type="ECO:0000313" key="6">
    <source>
        <dbReference type="EMBL" id="PWR17970.1"/>
    </source>
</evidence>
<dbReference type="GO" id="GO:0004130">
    <property type="term" value="F:cytochrome-c peroxidase activity"/>
    <property type="evidence" value="ECO:0007669"/>
    <property type="project" value="TreeGrafter"/>
</dbReference>
<feature type="domain" description="Cytochrome c" evidence="5">
    <location>
        <begin position="338"/>
        <end position="470"/>
    </location>
</feature>
<dbReference type="InterPro" id="IPR036909">
    <property type="entry name" value="Cyt_c-like_dom_sf"/>
</dbReference>
<proteinExistence type="predicted"/>
<keyword evidence="3 4" id="KW-0408">Iron</keyword>
<organism evidence="6 7">
    <name type="scientific">Zavarzinia compransoris</name>
    <dbReference type="NCBI Taxonomy" id="1264899"/>
    <lineage>
        <taxon>Bacteria</taxon>
        <taxon>Pseudomonadati</taxon>
        <taxon>Pseudomonadota</taxon>
        <taxon>Alphaproteobacteria</taxon>
        <taxon>Rhodospirillales</taxon>
        <taxon>Zavarziniaceae</taxon>
        <taxon>Zavarzinia</taxon>
    </lineage>
</organism>
<dbReference type="Pfam" id="PF06537">
    <property type="entry name" value="DHOR"/>
    <property type="match status" value="2"/>
</dbReference>
<keyword evidence="7" id="KW-1185">Reference proteome</keyword>
<evidence type="ECO:0000256" key="4">
    <source>
        <dbReference type="PROSITE-ProRule" id="PRU00433"/>
    </source>
</evidence>
<dbReference type="GO" id="GO:0009055">
    <property type="term" value="F:electron transfer activity"/>
    <property type="evidence" value="ECO:0007669"/>
    <property type="project" value="InterPro"/>
</dbReference>
<evidence type="ECO:0000256" key="1">
    <source>
        <dbReference type="ARBA" id="ARBA00022617"/>
    </source>
</evidence>
<accession>A0A317DVH2</accession>
<dbReference type="GO" id="GO:0046872">
    <property type="term" value="F:metal ion binding"/>
    <property type="evidence" value="ECO:0007669"/>
    <property type="project" value="UniProtKB-KW"/>
</dbReference>
<dbReference type="AlphaFoldDB" id="A0A317DVH2"/>
<evidence type="ECO:0000256" key="2">
    <source>
        <dbReference type="ARBA" id="ARBA00022723"/>
    </source>
</evidence>
<dbReference type="PIRSF" id="PIRSF028099">
    <property type="entry name" value="DUF1111"/>
    <property type="match status" value="1"/>
</dbReference>
<evidence type="ECO:0000256" key="3">
    <source>
        <dbReference type="ARBA" id="ARBA00023004"/>
    </source>
</evidence>
<dbReference type="PANTHER" id="PTHR30600">
    <property type="entry name" value="CYTOCHROME C PEROXIDASE-RELATED"/>
    <property type="match status" value="1"/>
</dbReference>
<keyword evidence="2 4" id="KW-0479">Metal-binding</keyword>
<dbReference type="PANTHER" id="PTHR30600:SF4">
    <property type="entry name" value="CYTOCHROME C DOMAIN-CONTAINING PROTEIN"/>
    <property type="match status" value="1"/>
</dbReference>